<evidence type="ECO:0000313" key="1">
    <source>
        <dbReference type="EMBL" id="QKI89296.1"/>
    </source>
</evidence>
<gene>
    <name evidence="1" type="ORF">HQN79_06810</name>
</gene>
<organism evidence="1 2">
    <name type="scientific">Thiomicrorhabdus xiamenensis</name>
    <dbReference type="NCBI Taxonomy" id="2739063"/>
    <lineage>
        <taxon>Bacteria</taxon>
        <taxon>Pseudomonadati</taxon>
        <taxon>Pseudomonadota</taxon>
        <taxon>Gammaproteobacteria</taxon>
        <taxon>Thiotrichales</taxon>
        <taxon>Piscirickettsiaceae</taxon>
        <taxon>Thiomicrorhabdus</taxon>
    </lineage>
</organism>
<sequence length="85" mass="9802">MSPKIHYLRSSQQLETTEVQADELAVALPAHILERLIREGAIRPSELRPLHAQAKQEIKRFCLSACQGRDCVSCIFRNKCHFREE</sequence>
<dbReference type="KEGG" id="txa:HQN79_06810"/>
<protein>
    <submittedName>
        <fullName evidence="1">Uncharacterized protein</fullName>
    </submittedName>
</protein>
<accession>A0A7D4P4J6</accession>
<dbReference type="RefSeq" id="WP_173285194.1">
    <property type="nucleotide sequence ID" value="NZ_CP054020.1"/>
</dbReference>
<keyword evidence="2" id="KW-1185">Reference proteome</keyword>
<dbReference type="AlphaFoldDB" id="A0A7D4P4J6"/>
<proteinExistence type="predicted"/>
<dbReference type="EMBL" id="CP054020">
    <property type="protein sequence ID" value="QKI89296.1"/>
    <property type="molecule type" value="Genomic_DNA"/>
</dbReference>
<name>A0A7D4P4J6_9GAMM</name>
<evidence type="ECO:0000313" key="2">
    <source>
        <dbReference type="Proteomes" id="UP000504724"/>
    </source>
</evidence>
<dbReference type="Proteomes" id="UP000504724">
    <property type="component" value="Chromosome"/>
</dbReference>
<reference evidence="1 2" key="1">
    <citation type="submission" date="2020-05" db="EMBL/GenBank/DDBJ databases">
        <title>Thiomicrorhabdus sediminis sp.nov. and Thiomicrorhabdus xiamenensis sp.nov., novel sulfur-oxidizing bacteria isolated from coastal sediment.</title>
        <authorList>
            <person name="Liu X."/>
        </authorList>
    </citation>
    <scope>NUCLEOTIDE SEQUENCE [LARGE SCALE GENOMIC DNA]</scope>
    <source>
        <strain evidence="1 2">G2</strain>
    </source>
</reference>